<sequence length="80" mass="8702">MAHFLPVDNGSAPELLHVNGEALIEPFPMGVDQMRIASNNQQYNTNPRHVTPRHVRTAVKLTTPPMGAGVITALDTCDLL</sequence>
<proteinExistence type="predicted"/>
<comment type="caution">
    <text evidence="1">The sequence shown here is derived from an EMBL/GenBank/DDBJ whole genome shotgun (WGS) entry which is preliminary data.</text>
</comment>
<evidence type="ECO:0000313" key="1">
    <source>
        <dbReference type="EMBL" id="KAJ0389331.1"/>
    </source>
</evidence>
<protein>
    <submittedName>
        <fullName evidence="1">Uncharacterized protein</fullName>
    </submittedName>
</protein>
<evidence type="ECO:0000313" key="2">
    <source>
        <dbReference type="Proteomes" id="UP001209570"/>
    </source>
</evidence>
<dbReference type="EMBL" id="JAKCXM010004116">
    <property type="protein sequence ID" value="KAJ0389331.1"/>
    <property type="molecule type" value="Genomic_DNA"/>
</dbReference>
<organism evidence="1 2">
    <name type="scientific">Pythium insidiosum</name>
    <name type="common">Pythiosis disease agent</name>
    <dbReference type="NCBI Taxonomy" id="114742"/>
    <lineage>
        <taxon>Eukaryota</taxon>
        <taxon>Sar</taxon>
        <taxon>Stramenopiles</taxon>
        <taxon>Oomycota</taxon>
        <taxon>Peronosporomycetes</taxon>
        <taxon>Pythiales</taxon>
        <taxon>Pythiaceae</taxon>
        <taxon>Pythium</taxon>
    </lineage>
</organism>
<keyword evidence="2" id="KW-1185">Reference proteome</keyword>
<gene>
    <name evidence="1" type="ORF">P43SY_010645</name>
</gene>
<reference evidence="1" key="1">
    <citation type="submission" date="2021-12" db="EMBL/GenBank/DDBJ databases">
        <title>Prjna785345.</title>
        <authorList>
            <person name="Rujirawat T."/>
            <person name="Krajaejun T."/>
        </authorList>
    </citation>
    <scope>NUCLEOTIDE SEQUENCE</scope>
    <source>
        <strain evidence="1">Pi057C3</strain>
    </source>
</reference>
<name>A0AAD5Q069_PYTIN</name>
<dbReference type="AlphaFoldDB" id="A0AAD5Q069"/>
<accession>A0AAD5Q069</accession>
<dbReference type="Proteomes" id="UP001209570">
    <property type="component" value="Unassembled WGS sequence"/>
</dbReference>